<evidence type="ECO:0000313" key="2">
    <source>
        <dbReference type="EMBL" id="MFC3716216.1"/>
    </source>
</evidence>
<comment type="caution">
    <text evidence="2">The sequence shown here is derived from an EMBL/GenBank/DDBJ whole genome shotgun (WGS) entry which is preliminary data.</text>
</comment>
<feature type="signal peptide" evidence="1">
    <location>
        <begin position="1"/>
        <end position="24"/>
    </location>
</feature>
<gene>
    <name evidence="2" type="ORF">ACFONC_08635</name>
</gene>
<protein>
    <recommendedName>
        <fullName evidence="4">Secreted protein</fullName>
    </recommendedName>
</protein>
<name>A0ABV7XKF5_9GAMM</name>
<reference evidence="3" key="1">
    <citation type="journal article" date="2019" name="Int. J. Syst. Evol. Microbiol.">
        <title>The Global Catalogue of Microorganisms (GCM) 10K type strain sequencing project: providing services to taxonomists for standard genome sequencing and annotation.</title>
        <authorList>
            <consortium name="The Broad Institute Genomics Platform"/>
            <consortium name="The Broad Institute Genome Sequencing Center for Infectious Disease"/>
            <person name="Wu L."/>
            <person name="Ma J."/>
        </authorList>
    </citation>
    <scope>NUCLEOTIDE SEQUENCE [LARGE SCALE GENOMIC DNA]</scope>
    <source>
        <strain evidence="3">KCTC 42441</strain>
    </source>
</reference>
<dbReference type="EMBL" id="JBHRYA010000007">
    <property type="protein sequence ID" value="MFC3716216.1"/>
    <property type="molecule type" value="Genomic_DNA"/>
</dbReference>
<accession>A0ABV7XKF5</accession>
<evidence type="ECO:0000256" key="1">
    <source>
        <dbReference type="SAM" id="SignalP"/>
    </source>
</evidence>
<dbReference type="RefSeq" id="WP_386743326.1">
    <property type="nucleotide sequence ID" value="NZ_JBHRYA010000007.1"/>
</dbReference>
<evidence type="ECO:0000313" key="3">
    <source>
        <dbReference type="Proteomes" id="UP001595705"/>
    </source>
</evidence>
<dbReference type="Proteomes" id="UP001595705">
    <property type="component" value="Unassembled WGS sequence"/>
</dbReference>
<keyword evidence="3" id="KW-1185">Reference proteome</keyword>
<organism evidence="2 3">
    <name type="scientific">Luteimonas soli</name>
    <dbReference type="NCBI Taxonomy" id="1648966"/>
    <lineage>
        <taxon>Bacteria</taxon>
        <taxon>Pseudomonadati</taxon>
        <taxon>Pseudomonadota</taxon>
        <taxon>Gammaproteobacteria</taxon>
        <taxon>Lysobacterales</taxon>
        <taxon>Lysobacteraceae</taxon>
        <taxon>Luteimonas</taxon>
    </lineage>
</organism>
<evidence type="ECO:0008006" key="4">
    <source>
        <dbReference type="Google" id="ProtNLM"/>
    </source>
</evidence>
<sequence>MKTTLRNNGIGAFVCMLACTCAWGASDGWTRITSERSIAADSPEQHEVREWLQARAAPGLGTPGALRLGVTRVFPGQSELSAAASGPAPGLFPLVTTDGNAVRVLSCSGGRTEWTYRADGGQWVLQHYAALGDEPCDVAQPLAKFEP</sequence>
<proteinExistence type="predicted"/>
<feature type="chain" id="PRO_5047303122" description="Secreted protein" evidence="1">
    <location>
        <begin position="25"/>
        <end position="147"/>
    </location>
</feature>
<keyword evidence="1" id="KW-0732">Signal</keyword>